<sequence length="88" mass="9218">MPDTGLFYVLNIDPMRDQQGNIQSVIAISVRCNSCQHVTHSTGPSLGSMPGGTLLACAKCGGRQAVSNARLVECDHVLGTPLSQPHSA</sequence>
<dbReference type="EMBL" id="FWEU01000003">
    <property type="protein sequence ID" value="SLM24893.1"/>
    <property type="molecule type" value="Genomic_DNA"/>
</dbReference>
<gene>
    <name evidence="1" type="ORF">SAMN04488690_2621</name>
</gene>
<dbReference type="Proteomes" id="UP000191133">
    <property type="component" value="Unassembled WGS sequence"/>
</dbReference>
<protein>
    <submittedName>
        <fullName evidence="1">Uncharacterized protein</fullName>
    </submittedName>
</protein>
<proteinExistence type="predicted"/>
<evidence type="ECO:0000313" key="1">
    <source>
        <dbReference type="EMBL" id="SLM24893.1"/>
    </source>
</evidence>
<name>A0A1W1GZW4_9GAMM</name>
<evidence type="ECO:0000313" key="2">
    <source>
        <dbReference type="Proteomes" id="UP000191133"/>
    </source>
</evidence>
<accession>A0A1W1GZW4</accession>
<reference evidence="2" key="1">
    <citation type="submission" date="2016-10" db="EMBL/GenBank/DDBJ databases">
        <authorList>
            <person name="Varghese N."/>
        </authorList>
    </citation>
    <scope>NUCLEOTIDE SEQUENCE [LARGE SCALE GENOMIC DNA]</scope>
    <source>
        <strain evidence="2">92MFCol6.1</strain>
    </source>
</reference>
<organism evidence="1 2">
    <name type="scientific">Stenotrophomonas indicatrix</name>
    <dbReference type="NCBI Taxonomy" id="2045451"/>
    <lineage>
        <taxon>Bacteria</taxon>
        <taxon>Pseudomonadati</taxon>
        <taxon>Pseudomonadota</taxon>
        <taxon>Gammaproteobacteria</taxon>
        <taxon>Lysobacterales</taxon>
        <taxon>Lysobacteraceae</taxon>
        <taxon>Stenotrophomonas</taxon>
    </lineage>
</organism>
<dbReference type="AlphaFoldDB" id="A0A1W1GZW4"/>